<reference evidence="3 4" key="1">
    <citation type="submission" date="2013-05" db="EMBL/GenBank/DDBJ databases">
        <title>Draft genome of the parasitic nematode Anyclostoma ceylanicum.</title>
        <authorList>
            <person name="Mitreva M."/>
        </authorList>
    </citation>
    <scope>NUCLEOTIDE SEQUENCE [LARGE SCALE GENOMIC DNA]</scope>
</reference>
<dbReference type="GO" id="GO:0004672">
    <property type="term" value="F:protein kinase activity"/>
    <property type="evidence" value="ECO:0007669"/>
    <property type="project" value="InterPro"/>
</dbReference>
<feature type="region of interest" description="Disordered" evidence="1">
    <location>
        <begin position="284"/>
        <end position="324"/>
    </location>
</feature>
<accession>A0A0D6LTM1</accession>
<feature type="compositionally biased region" description="Pro residues" evidence="1">
    <location>
        <begin position="313"/>
        <end position="324"/>
    </location>
</feature>
<feature type="domain" description="Protein kinase" evidence="2">
    <location>
        <begin position="1"/>
        <end position="267"/>
    </location>
</feature>
<gene>
    <name evidence="3" type="ORF">ANCCEY_09911</name>
</gene>
<dbReference type="InterPro" id="IPR011009">
    <property type="entry name" value="Kinase-like_dom_sf"/>
</dbReference>
<dbReference type="EMBL" id="KE125144">
    <property type="protein sequence ID" value="EPB70987.1"/>
    <property type="molecule type" value="Genomic_DNA"/>
</dbReference>
<evidence type="ECO:0000259" key="2">
    <source>
        <dbReference type="PROSITE" id="PS50011"/>
    </source>
</evidence>
<organism evidence="3 4">
    <name type="scientific">Ancylostoma ceylanicum</name>
    <dbReference type="NCBI Taxonomy" id="53326"/>
    <lineage>
        <taxon>Eukaryota</taxon>
        <taxon>Metazoa</taxon>
        <taxon>Ecdysozoa</taxon>
        <taxon>Nematoda</taxon>
        <taxon>Chromadorea</taxon>
        <taxon>Rhabditida</taxon>
        <taxon>Rhabditina</taxon>
        <taxon>Rhabditomorpha</taxon>
        <taxon>Strongyloidea</taxon>
        <taxon>Ancylostomatidae</taxon>
        <taxon>Ancylostomatinae</taxon>
        <taxon>Ancylostoma</taxon>
    </lineage>
</organism>
<dbReference type="PROSITE" id="PS50011">
    <property type="entry name" value="PROTEIN_KINASE_DOM"/>
    <property type="match status" value="1"/>
</dbReference>
<evidence type="ECO:0000256" key="1">
    <source>
        <dbReference type="SAM" id="MobiDB-lite"/>
    </source>
</evidence>
<dbReference type="Gene3D" id="1.10.510.10">
    <property type="entry name" value="Transferase(Phosphotransferase) domain 1"/>
    <property type="match status" value="1"/>
</dbReference>
<evidence type="ECO:0000313" key="4">
    <source>
        <dbReference type="Proteomes" id="UP000054495"/>
    </source>
</evidence>
<dbReference type="GO" id="GO:0005524">
    <property type="term" value="F:ATP binding"/>
    <property type="evidence" value="ECO:0007669"/>
    <property type="project" value="InterPro"/>
</dbReference>
<dbReference type="SUPFAM" id="SSF56112">
    <property type="entry name" value="Protein kinase-like (PK-like)"/>
    <property type="match status" value="1"/>
</dbReference>
<keyword evidence="4" id="KW-1185">Reference proteome</keyword>
<dbReference type="Proteomes" id="UP000054495">
    <property type="component" value="Unassembled WGS sequence"/>
</dbReference>
<name>A0A0D6LTM1_9BILA</name>
<dbReference type="AlphaFoldDB" id="A0A0D6LTM1"/>
<proteinExistence type="predicted"/>
<dbReference type="InterPro" id="IPR050235">
    <property type="entry name" value="CK1_Ser-Thr_kinase"/>
</dbReference>
<evidence type="ECO:0000313" key="3">
    <source>
        <dbReference type="EMBL" id="EPB70987.1"/>
    </source>
</evidence>
<dbReference type="PANTHER" id="PTHR11909">
    <property type="entry name" value="CASEIN KINASE-RELATED"/>
    <property type="match status" value="1"/>
</dbReference>
<protein>
    <recommendedName>
        <fullName evidence="2">Protein kinase domain-containing protein</fullName>
    </recommendedName>
</protein>
<sequence length="324" mass="35935">MVLKEDDRGPVAETAFTDADRACPKDMPSAKEKASKDIKALGEGEIIGNWKVVRPIEPERCFNTIYVVEHAKKGYLAALKFIRKACKDGKLSLCCGLSAGMQCLKALEELHKVGFVHRSLNPSTFAIGRVINGDPRDLRNVYILDFGFAHQYRNPDGSHKAPRPNPSKYIGSARYAPRNAYLNRELSRVDDLEMWLYVVVELVKGALPWVAQRNAKDIFDYQKSVRTGLGLREFLGGLPVEFVDMMKEVDKLAYADDPNYNEIYSLITNAIQLSGQKEFPYDWEEAEIEAEKAGEGPGAPLKKEEAPTALPAAPAPPAPPVAAK</sequence>
<dbReference type="InterPro" id="IPR000719">
    <property type="entry name" value="Prot_kinase_dom"/>
</dbReference>